<dbReference type="PANTHER" id="PTHR38480:SF1">
    <property type="entry name" value="SLR0254 PROTEIN"/>
    <property type="match status" value="1"/>
</dbReference>
<dbReference type="OrthoDB" id="9814143at2"/>
<dbReference type="InterPro" id="IPR010432">
    <property type="entry name" value="RDD"/>
</dbReference>
<dbReference type="Proteomes" id="UP000216339">
    <property type="component" value="Unassembled WGS sequence"/>
</dbReference>
<sequence length="258" mass="28170">MDLSLDIRTAQNVPLALEPASLGQRILATLADGVIVIAWWILVPVVLAALGVDPGTAVIVVVYVLPPFLYHLAFEVLLEGRTPGKLLLKTQVARVDGAQPTLGQYLLRWLLRFIDVTASSGVVAVATVALTQKSQRLGDLAAGTTVVRRRRVRLEEVLYPRAPEGHVVEFPEAERLSDADVRTLRAVLVRLRLSSRDARAVALARRAKAAVERRLGLEPVRMPPEAFLKAVVRDHVFLLDRLAGGAVEAQEPDDDRVA</sequence>
<accession>A0A271J3A0</accession>
<keyword evidence="3 5" id="KW-1133">Transmembrane helix</keyword>
<comment type="subcellular location">
    <subcellularLocation>
        <location evidence="1">Membrane</location>
        <topology evidence="1">Multi-pass membrane protein</topology>
    </subcellularLocation>
</comment>
<dbReference type="EMBL" id="MQWD01000001">
    <property type="protein sequence ID" value="PAP77767.1"/>
    <property type="molecule type" value="Genomic_DNA"/>
</dbReference>
<feature type="domain" description="RDD" evidence="6">
    <location>
        <begin position="20"/>
        <end position="143"/>
    </location>
</feature>
<dbReference type="RefSeq" id="WP_095511431.1">
    <property type="nucleotide sequence ID" value="NZ_MQWD01000001.1"/>
</dbReference>
<comment type="caution">
    <text evidence="7">The sequence shown here is derived from an EMBL/GenBank/DDBJ whole genome shotgun (WGS) entry which is preliminary data.</text>
</comment>
<evidence type="ECO:0000313" key="7">
    <source>
        <dbReference type="EMBL" id="PAP77767.1"/>
    </source>
</evidence>
<feature type="transmembrane region" description="Helical" evidence="5">
    <location>
        <begin position="57"/>
        <end position="78"/>
    </location>
</feature>
<evidence type="ECO:0000256" key="1">
    <source>
        <dbReference type="ARBA" id="ARBA00004141"/>
    </source>
</evidence>
<name>A0A271J3A0_9BACT</name>
<dbReference type="GO" id="GO:0016020">
    <property type="term" value="C:membrane"/>
    <property type="evidence" value="ECO:0007669"/>
    <property type="project" value="UniProtKB-SubCell"/>
</dbReference>
<feature type="transmembrane region" description="Helical" evidence="5">
    <location>
        <begin position="26"/>
        <end position="50"/>
    </location>
</feature>
<keyword evidence="4 5" id="KW-0472">Membrane</keyword>
<keyword evidence="8" id="KW-1185">Reference proteome</keyword>
<evidence type="ECO:0000256" key="5">
    <source>
        <dbReference type="SAM" id="Phobius"/>
    </source>
</evidence>
<proteinExistence type="predicted"/>
<keyword evidence="2 5" id="KW-0812">Transmembrane</keyword>
<dbReference type="Pfam" id="PF06271">
    <property type="entry name" value="RDD"/>
    <property type="match status" value="1"/>
</dbReference>
<evidence type="ECO:0000256" key="4">
    <source>
        <dbReference type="ARBA" id="ARBA00023136"/>
    </source>
</evidence>
<dbReference type="PANTHER" id="PTHR38480">
    <property type="entry name" value="SLR0254 PROTEIN"/>
    <property type="match status" value="1"/>
</dbReference>
<evidence type="ECO:0000256" key="2">
    <source>
        <dbReference type="ARBA" id="ARBA00022692"/>
    </source>
</evidence>
<evidence type="ECO:0000313" key="8">
    <source>
        <dbReference type="Proteomes" id="UP000216339"/>
    </source>
</evidence>
<organism evidence="7 8">
    <name type="scientific">Rubrivirga marina</name>
    <dbReference type="NCBI Taxonomy" id="1196024"/>
    <lineage>
        <taxon>Bacteria</taxon>
        <taxon>Pseudomonadati</taxon>
        <taxon>Rhodothermota</taxon>
        <taxon>Rhodothermia</taxon>
        <taxon>Rhodothermales</taxon>
        <taxon>Rubricoccaceae</taxon>
        <taxon>Rubrivirga</taxon>
    </lineage>
</organism>
<reference evidence="7 8" key="1">
    <citation type="submission" date="2016-11" db="EMBL/GenBank/DDBJ databases">
        <title>Study of marine rhodopsin-containing bacteria.</title>
        <authorList>
            <person name="Yoshizawa S."/>
            <person name="Kumagai Y."/>
            <person name="Kogure K."/>
        </authorList>
    </citation>
    <scope>NUCLEOTIDE SEQUENCE [LARGE SCALE GENOMIC DNA]</scope>
    <source>
        <strain evidence="7 8">SAORIC-28</strain>
    </source>
</reference>
<evidence type="ECO:0000259" key="6">
    <source>
        <dbReference type="Pfam" id="PF06271"/>
    </source>
</evidence>
<gene>
    <name evidence="7" type="ORF">BSZ37_15590</name>
</gene>
<dbReference type="AlphaFoldDB" id="A0A271J3A0"/>
<feature type="transmembrane region" description="Helical" evidence="5">
    <location>
        <begin position="109"/>
        <end position="130"/>
    </location>
</feature>
<protein>
    <recommendedName>
        <fullName evidence="6">RDD domain-containing protein</fullName>
    </recommendedName>
</protein>
<evidence type="ECO:0000256" key="3">
    <source>
        <dbReference type="ARBA" id="ARBA00022989"/>
    </source>
</evidence>